<comment type="cofactor">
    <cofactor evidence="1">
        <name>Mn(2+)</name>
        <dbReference type="ChEBI" id="CHEBI:29035"/>
    </cofactor>
</comment>
<comment type="catalytic activity">
    <reaction evidence="8">
        <text>O-phospho-L-threonyl-[protein] + H2O = L-threonyl-[protein] + phosphate</text>
        <dbReference type="Rhea" id="RHEA:47004"/>
        <dbReference type="Rhea" id="RHEA-COMP:11060"/>
        <dbReference type="Rhea" id="RHEA-COMP:11605"/>
        <dbReference type="ChEBI" id="CHEBI:15377"/>
        <dbReference type="ChEBI" id="CHEBI:30013"/>
        <dbReference type="ChEBI" id="CHEBI:43474"/>
        <dbReference type="ChEBI" id="CHEBI:61977"/>
        <dbReference type="EC" id="3.1.3.16"/>
    </reaction>
</comment>
<evidence type="ECO:0000313" key="11">
    <source>
        <dbReference type="Proteomes" id="UP000587477"/>
    </source>
</evidence>
<evidence type="ECO:0000313" key="10">
    <source>
        <dbReference type="EMBL" id="QOY25102.1"/>
    </source>
</evidence>
<dbReference type="RefSeq" id="WP_017417762.1">
    <property type="nucleotide sequence ID" value="NZ_AP024501.1"/>
</dbReference>
<dbReference type="Proteomes" id="UP000587477">
    <property type="component" value="Chromosome"/>
</dbReference>
<evidence type="ECO:0000256" key="2">
    <source>
        <dbReference type="ARBA" id="ARBA00013081"/>
    </source>
</evidence>
<name>A0A411A5X8_BACVE</name>
<keyword evidence="3" id="KW-0479">Metal-binding</keyword>
<dbReference type="FunFam" id="3.60.40.10:FF:000002">
    <property type="entry name" value="Serine/threonine phosphatase stp"/>
    <property type="match status" value="1"/>
</dbReference>
<evidence type="ECO:0000259" key="9">
    <source>
        <dbReference type="PROSITE" id="PS51746"/>
    </source>
</evidence>
<dbReference type="GO" id="GO:0046872">
    <property type="term" value="F:metal ion binding"/>
    <property type="evidence" value="ECO:0007669"/>
    <property type="project" value="UniProtKB-KW"/>
</dbReference>
<sequence length="253" mass="27604">MITALKTDTGKVRRHNEDAAGIFTKEDAVLAVVADGMGGHLAGDVASRMAVAAMEEQWNRTETVPSLPSACEDWLKDRIHEANVKVHDHAKANEECRGMGTTVVCALFTGKFVTVAHIGDSRCYLLQDGEFTQLTEDHSLVNELVKTGEISKEDAEHHPRKNVLTRALGTDETISSDARSFELSDGDQLLLCSDGLSNKIEDHEIKQMLQAESDPQEKVDLLISKANQNGGEDNITAVLIEFSADAKEGEDKC</sequence>
<evidence type="ECO:0000256" key="7">
    <source>
        <dbReference type="ARBA" id="ARBA00047761"/>
    </source>
</evidence>
<dbReference type="PANTHER" id="PTHR47992">
    <property type="entry name" value="PROTEIN PHOSPHATASE"/>
    <property type="match status" value="1"/>
</dbReference>
<organism evidence="10 11">
    <name type="scientific">Bacillus velezensis</name>
    <dbReference type="NCBI Taxonomy" id="492670"/>
    <lineage>
        <taxon>Bacteria</taxon>
        <taxon>Bacillati</taxon>
        <taxon>Bacillota</taxon>
        <taxon>Bacilli</taxon>
        <taxon>Bacillales</taxon>
        <taxon>Bacillaceae</taxon>
        <taxon>Bacillus</taxon>
        <taxon>Bacillus amyloliquefaciens group</taxon>
    </lineage>
</organism>
<proteinExistence type="predicted"/>
<dbReference type="SMART" id="SM00331">
    <property type="entry name" value="PP2C_SIG"/>
    <property type="match status" value="1"/>
</dbReference>
<dbReference type="InterPro" id="IPR001932">
    <property type="entry name" value="PPM-type_phosphatase-like_dom"/>
</dbReference>
<accession>A0A411A5X8</accession>
<reference evidence="11" key="1">
    <citation type="submission" date="2020-10" db="EMBL/GenBank/DDBJ databases">
        <title>Complete genome sequence of Bacillus velezensis NST6.</title>
        <authorList>
            <person name="Choi J."/>
        </authorList>
    </citation>
    <scope>NUCLEOTIDE SEQUENCE [LARGE SCALE GENOMIC DNA]</scope>
    <source>
        <strain evidence="11">NST6</strain>
    </source>
</reference>
<evidence type="ECO:0000256" key="8">
    <source>
        <dbReference type="ARBA" id="ARBA00048336"/>
    </source>
</evidence>
<dbReference type="GO" id="GO:0004722">
    <property type="term" value="F:protein serine/threonine phosphatase activity"/>
    <property type="evidence" value="ECO:0007669"/>
    <property type="project" value="UniProtKB-EC"/>
</dbReference>
<comment type="catalytic activity">
    <reaction evidence="7">
        <text>O-phospho-L-seryl-[protein] + H2O = L-seryl-[protein] + phosphate</text>
        <dbReference type="Rhea" id="RHEA:20629"/>
        <dbReference type="Rhea" id="RHEA-COMP:9863"/>
        <dbReference type="Rhea" id="RHEA-COMP:11604"/>
        <dbReference type="ChEBI" id="CHEBI:15377"/>
        <dbReference type="ChEBI" id="CHEBI:29999"/>
        <dbReference type="ChEBI" id="CHEBI:43474"/>
        <dbReference type="ChEBI" id="CHEBI:83421"/>
        <dbReference type="EC" id="3.1.3.16"/>
    </reaction>
</comment>
<evidence type="ECO:0000256" key="3">
    <source>
        <dbReference type="ARBA" id="ARBA00022723"/>
    </source>
</evidence>
<feature type="domain" description="PPM-type phosphatase" evidence="9">
    <location>
        <begin position="2"/>
        <end position="242"/>
    </location>
</feature>
<evidence type="ECO:0000256" key="4">
    <source>
        <dbReference type="ARBA" id="ARBA00022801"/>
    </source>
</evidence>
<evidence type="ECO:0000256" key="1">
    <source>
        <dbReference type="ARBA" id="ARBA00001936"/>
    </source>
</evidence>
<dbReference type="CDD" id="cd00143">
    <property type="entry name" value="PP2Cc"/>
    <property type="match status" value="1"/>
</dbReference>
<keyword evidence="6" id="KW-0464">Manganese</keyword>
<dbReference type="NCBIfam" id="NF033484">
    <property type="entry name" value="Stp1_PP2C_phos"/>
    <property type="match status" value="1"/>
</dbReference>
<dbReference type="PROSITE" id="PS51746">
    <property type="entry name" value="PPM_2"/>
    <property type="match status" value="1"/>
</dbReference>
<protein>
    <recommendedName>
        <fullName evidence="2">protein-serine/threonine phosphatase</fullName>
        <ecNumber evidence="2">3.1.3.16</ecNumber>
    </recommendedName>
</protein>
<dbReference type="Gene3D" id="3.60.40.10">
    <property type="entry name" value="PPM-type phosphatase domain"/>
    <property type="match status" value="1"/>
</dbReference>
<keyword evidence="5" id="KW-0904">Protein phosphatase</keyword>
<dbReference type="Pfam" id="PF13672">
    <property type="entry name" value="PP2C_2"/>
    <property type="match status" value="1"/>
</dbReference>
<dbReference type="SUPFAM" id="SSF81606">
    <property type="entry name" value="PP2C-like"/>
    <property type="match status" value="1"/>
</dbReference>
<dbReference type="AlphaFoldDB" id="A0A411A5X8"/>
<keyword evidence="4 10" id="KW-0378">Hydrolase</keyword>
<dbReference type="InterPro" id="IPR015655">
    <property type="entry name" value="PP2C"/>
</dbReference>
<dbReference type="EMBL" id="CP063687">
    <property type="protein sequence ID" value="QOY25102.1"/>
    <property type="molecule type" value="Genomic_DNA"/>
</dbReference>
<evidence type="ECO:0000256" key="6">
    <source>
        <dbReference type="ARBA" id="ARBA00023211"/>
    </source>
</evidence>
<dbReference type="SMART" id="SM00332">
    <property type="entry name" value="PP2Cc"/>
    <property type="match status" value="1"/>
</dbReference>
<dbReference type="EC" id="3.1.3.16" evidence="2"/>
<gene>
    <name evidence="10" type="primary">prpC</name>
    <name evidence="10" type="ORF">BACVE_000030</name>
</gene>
<dbReference type="InterPro" id="IPR036457">
    <property type="entry name" value="PPM-type-like_dom_sf"/>
</dbReference>
<evidence type="ECO:0000256" key="5">
    <source>
        <dbReference type="ARBA" id="ARBA00022912"/>
    </source>
</evidence>